<dbReference type="RefSeq" id="WP_052274569.1">
    <property type="nucleotide sequence ID" value="NZ_CP014328.1"/>
</dbReference>
<evidence type="ECO:0000313" key="2">
    <source>
        <dbReference type="EMBL" id="AML53796.1"/>
    </source>
</evidence>
<name>A0A126V7E7_9RHOB</name>
<dbReference type="InterPro" id="IPR004045">
    <property type="entry name" value="Glutathione_S-Trfase_N"/>
</dbReference>
<dbReference type="SUPFAM" id="SSF47616">
    <property type="entry name" value="GST C-terminal domain-like"/>
    <property type="match status" value="1"/>
</dbReference>
<dbReference type="PANTHER" id="PTHR44051:SF8">
    <property type="entry name" value="GLUTATHIONE S-TRANSFERASE GSTA"/>
    <property type="match status" value="1"/>
</dbReference>
<evidence type="ECO:0000259" key="1">
    <source>
        <dbReference type="PROSITE" id="PS50404"/>
    </source>
</evidence>
<proteinExistence type="predicted"/>
<dbReference type="SUPFAM" id="SSF52833">
    <property type="entry name" value="Thioredoxin-like"/>
    <property type="match status" value="1"/>
</dbReference>
<gene>
    <name evidence="2" type="ORF">RC74_21315</name>
</gene>
<dbReference type="EMBL" id="CP014328">
    <property type="protein sequence ID" value="AML53796.1"/>
    <property type="molecule type" value="Genomic_DNA"/>
</dbReference>
<sequence>MRALLFTTGSPFARAVRIVLDELGLDFERREEITTPSAEERAAATPTLQVPTFWDGDQTLWESGTIVEYLLSTYRTRPATEPPLAMHTFRPASEWQDKLTFSTIQTFGNAATIVSQMKWSGVDATNNAHMKRSVEKLSHILGWLEDQLNDTTGGFQPDCVSIQDIFLAAHVRFVQNRPLGVDLLLGQYPKLEALLNGLDDRASFKANPIWWWEPGVVGYQPDGTPIFKNKIN</sequence>
<dbReference type="InterPro" id="IPR036249">
    <property type="entry name" value="Thioredoxin-like_sf"/>
</dbReference>
<dbReference type="Proteomes" id="UP000070371">
    <property type="component" value="Plasmid unnamed"/>
</dbReference>
<dbReference type="AlphaFoldDB" id="A0A126V7E7"/>
<dbReference type="PANTHER" id="PTHR44051">
    <property type="entry name" value="GLUTATHIONE S-TRANSFERASE-RELATED"/>
    <property type="match status" value="1"/>
</dbReference>
<evidence type="ECO:0000313" key="3">
    <source>
        <dbReference type="Proteomes" id="UP000070371"/>
    </source>
</evidence>
<reference evidence="2 3" key="1">
    <citation type="submission" date="2016-02" db="EMBL/GenBank/DDBJ databases">
        <title>Complete genome sequence of Halocynthiibacter arcticus PAMC 20958t from arctic marine sediment.</title>
        <authorList>
            <person name="Lee Y.M."/>
            <person name="Baek K."/>
            <person name="Lee H.K."/>
            <person name="Shin S.C."/>
        </authorList>
    </citation>
    <scope>NUCLEOTIDE SEQUENCE [LARGE SCALE GENOMIC DNA]</scope>
    <source>
        <strain evidence="2">PAMC 20958</strain>
        <plasmid evidence="3">Plasmid</plasmid>
    </source>
</reference>
<dbReference type="Pfam" id="PF13417">
    <property type="entry name" value="GST_N_3"/>
    <property type="match status" value="1"/>
</dbReference>
<feature type="domain" description="GST N-terminal" evidence="1">
    <location>
        <begin position="1"/>
        <end position="78"/>
    </location>
</feature>
<dbReference type="KEGG" id="hat:RC74_21315"/>
<dbReference type="Gene3D" id="3.40.30.10">
    <property type="entry name" value="Glutaredoxin"/>
    <property type="match status" value="1"/>
</dbReference>
<organism evidence="2 3">
    <name type="scientific">Falsihalocynthiibacter arcticus</name>
    <dbReference type="NCBI Taxonomy" id="1579316"/>
    <lineage>
        <taxon>Bacteria</taxon>
        <taxon>Pseudomonadati</taxon>
        <taxon>Pseudomonadota</taxon>
        <taxon>Alphaproteobacteria</taxon>
        <taxon>Rhodobacterales</taxon>
        <taxon>Roseobacteraceae</taxon>
        <taxon>Falsihalocynthiibacter</taxon>
    </lineage>
</organism>
<dbReference type="PROSITE" id="PS50404">
    <property type="entry name" value="GST_NTER"/>
    <property type="match status" value="1"/>
</dbReference>
<accession>A0A126V7E7</accession>
<dbReference type="CDD" id="cd00570">
    <property type="entry name" value="GST_N_family"/>
    <property type="match status" value="1"/>
</dbReference>
<protein>
    <recommendedName>
        <fullName evidence="1">GST N-terminal domain-containing protein</fullName>
    </recommendedName>
</protein>
<geneLocation type="plasmid" evidence="2">
    <name>unnamed</name>
</geneLocation>
<keyword evidence="2" id="KW-0614">Plasmid</keyword>
<dbReference type="Gene3D" id="1.20.1050.10">
    <property type="match status" value="1"/>
</dbReference>
<dbReference type="OrthoDB" id="9810080at2"/>
<dbReference type="InterPro" id="IPR036282">
    <property type="entry name" value="Glutathione-S-Trfase_C_sf"/>
</dbReference>
<keyword evidence="3" id="KW-1185">Reference proteome</keyword>